<evidence type="ECO:0000256" key="1">
    <source>
        <dbReference type="SAM" id="Phobius"/>
    </source>
</evidence>
<reference evidence="2" key="1">
    <citation type="submission" date="2022-10" db="EMBL/GenBank/DDBJ databases">
        <title>Human gut microbiome strain richness.</title>
        <authorList>
            <person name="Chen-Liaw A."/>
        </authorList>
    </citation>
    <scope>NUCLEOTIDE SEQUENCE</scope>
    <source>
        <strain evidence="2">BSD2780061687st1_G10_BSD2780061687b_171204</strain>
    </source>
</reference>
<dbReference type="AlphaFoldDB" id="A0AAW6GHD4"/>
<sequence length="102" mass="11127">MDTTIVKAKRIECFIGLFLLLPPILGVIAFVLQIFNADLDFSQMRDLSSNWTNDYSSEGGGGMSAAPIYLGLMALSGVHLIKDSFYSLFTALDNTSDANNIE</sequence>
<dbReference type="RefSeq" id="WP_272196187.1">
    <property type="nucleotide sequence ID" value="NZ_JAQNSB010000041.1"/>
</dbReference>
<keyword evidence="1" id="KW-0812">Transmembrane</keyword>
<feature type="transmembrane region" description="Helical" evidence="1">
    <location>
        <begin position="12"/>
        <end position="35"/>
    </location>
</feature>
<dbReference type="Proteomes" id="UP001214113">
    <property type="component" value="Unassembled WGS sequence"/>
</dbReference>
<comment type="caution">
    <text evidence="2">The sequence shown here is derived from an EMBL/GenBank/DDBJ whole genome shotgun (WGS) entry which is preliminary data.</text>
</comment>
<keyword evidence="1" id="KW-0472">Membrane</keyword>
<dbReference type="EMBL" id="JAQNSB010000041">
    <property type="protein sequence ID" value="MDC1856964.1"/>
    <property type="molecule type" value="Genomic_DNA"/>
</dbReference>
<keyword evidence="1" id="KW-1133">Transmembrane helix</keyword>
<protein>
    <submittedName>
        <fullName evidence="2">Uncharacterized protein</fullName>
    </submittedName>
</protein>
<feature type="transmembrane region" description="Helical" evidence="1">
    <location>
        <begin position="61"/>
        <end position="81"/>
    </location>
</feature>
<proteinExistence type="predicted"/>
<evidence type="ECO:0000313" key="2">
    <source>
        <dbReference type="EMBL" id="MDC1856964.1"/>
    </source>
</evidence>
<organism evidence="2 3">
    <name type="scientific">Bacteroides uniformis</name>
    <dbReference type="NCBI Taxonomy" id="820"/>
    <lineage>
        <taxon>Bacteria</taxon>
        <taxon>Pseudomonadati</taxon>
        <taxon>Bacteroidota</taxon>
        <taxon>Bacteroidia</taxon>
        <taxon>Bacteroidales</taxon>
        <taxon>Bacteroidaceae</taxon>
        <taxon>Bacteroides</taxon>
    </lineage>
</organism>
<evidence type="ECO:0000313" key="3">
    <source>
        <dbReference type="Proteomes" id="UP001214113"/>
    </source>
</evidence>
<accession>A0AAW6GHD4</accession>
<gene>
    <name evidence="2" type="ORF">POZ22_19595</name>
</gene>
<name>A0AAW6GHD4_BACUN</name>